<name>A0A1X7T1W3_AMPQE</name>
<dbReference type="EnsemblMetazoa" id="Aqu2.1.08203_001">
    <property type="protein sequence ID" value="Aqu2.1.08203_001"/>
    <property type="gene ID" value="Aqu2.1.08203"/>
</dbReference>
<reference evidence="1" key="1">
    <citation type="submission" date="2017-05" db="UniProtKB">
        <authorList>
            <consortium name="EnsemblMetazoa"/>
        </authorList>
    </citation>
    <scope>IDENTIFICATION</scope>
</reference>
<proteinExistence type="predicted"/>
<evidence type="ECO:0000313" key="1">
    <source>
        <dbReference type="EnsemblMetazoa" id="Aqu2.1.08203_001"/>
    </source>
</evidence>
<dbReference type="AlphaFoldDB" id="A0A1X7T1W3"/>
<sequence>MKEEIEKLKKIPIASLLPVDVTRGSEAVHFYTSACGWHMSARLMPDYNELFEECFILFAFHEGQFDKSLPKLPKILGKLTYVALFWKANEERAVIVDTDIPLTLATEVNYQQFLMIFLMALQVVRTLYHKE</sequence>
<organism evidence="1">
    <name type="scientific">Amphimedon queenslandica</name>
    <name type="common">Sponge</name>
    <dbReference type="NCBI Taxonomy" id="400682"/>
    <lineage>
        <taxon>Eukaryota</taxon>
        <taxon>Metazoa</taxon>
        <taxon>Porifera</taxon>
        <taxon>Demospongiae</taxon>
        <taxon>Heteroscleromorpha</taxon>
        <taxon>Haplosclerida</taxon>
        <taxon>Niphatidae</taxon>
        <taxon>Amphimedon</taxon>
    </lineage>
</organism>
<dbReference type="InParanoid" id="A0A1X7T1W3"/>
<accession>A0A1X7T1W3</accession>
<protein>
    <submittedName>
        <fullName evidence="1">Uncharacterized protein</fullName>
    </submittedName>
</protein>